<accession>A0A9N9R566</accession>
<keyword evidence="2" id="KW-1185">Reference proteome</keyword>
<gene>
    <name evidence="1" type="ORF">DIATSA_LOCUS7480</name>
</gene>
<name>A0A9N9R566_9NEOP</name>
<dbReference type="OrthoDB" id="7490740at2759"/>
<proteinExistence type="predicted"/>
<reference evidence="1" key="2">
    <citation type="submission" date="2022-10" db="EMBL/GenBank/DDBJ databases">
        <authorList>
            <consortium name="ENA_rothamsted_submissions"/>
            <consortium name="culmorum"/>
            <person name="King R."/>
        </authorList>
    </citation>
    <scope>NUCLEOTIDE SEQUENCE</scope>
</reference>
<reference evidence="1" key="1">
    <citation type="submission" date="2021-12" db="EMBL/GenBank/DDBJ databases">
        <authorList>
            <person name="King R."/>
        </authorList>
    </citation>
    <scope>NUCLEOTIDE SEQUENCE</scope>
</reference>
<organism evidence="1 2">
    <name type="scientific">Diatraea saccharalis</name>
    <name type="common">sugarcane borer</name>
    <dbReference type="NCBI Taxonomy" id="40085"/>
    <lineage>
        <taxon>Eukaryota</taxon>
        <taxon>Metazoa</taxon>
        <taxon>Ecdysozoa</taxon>
        <taxon>Arthropoda</taxon>
        <taxon>Hexapoda</taxon>
        <taxon>Insecta</taxon>
        <taxon>Pterygota</taxon>
        <taxon>Neoptera</taxon>
        <taxon>Endopterygota</taxon>
        <taxon>Lepidoptera</taxon>
        <taxon>Glossata</taxon>
        <taxon>Ditrysia</taxon>
        <taxon>Pyraloidea</taxon>
        <taxon>Crambidae</taxon>
        <taxon>Crambinae</taxon>
        <taxon>Diatraea</taxon>
    </lineage>
</organism>
<evidence type="ECO:0000313" key="2">
    <source>
        <dbReference type="Proteomes" id="UP001153714"/>
    </source>
</evidence>
<protein>
    <submittedName>
        <fullName evidence="1">Uncharacterized protein</fullName>
    </submittedName>
</protein>
<dbReference type="AlphaFoldDB" id="A0A9N9R566"/>
<sequence>MILEHAAELTSSIMDMYDIIDICTLLQENSVEALYVVKHGCRGMGGRLRRKIVNIVAGLCNNTDVKVRRPAMEVALKIFEDLFAPRNAEPPHKRRKLTDKTLHNSVLLSGGDCPDADRVIECVSRGVTDADESIAAATRAGVADCLCATDMAVRLVECFTIAITIPATNKNDNMSVCVSAFLEMLFKHVRSQPSFQALKLSERPLRIRESTAGPSKLLTNSRTYHGTFLSVASRKIKKVKEPSTDCIDVEMSIDEILTTMIQFAKDKPDVAEALCLQVVKSVVGQRGRGEGGGGGGPLARALDDALDASPGDLTPLPLLVRRALLDHINTTPRSVLYQPL</sequence>
<evidence type="ECO:0000313" key="1">
    <source>
        <dbReference type="EMBL" id="CAG9789774.1"/>
    </source>
</evidence>
<dbReference type="Proteomes" id="UP001153714">
    <property type="component" value="Chromosome 20"/>
</dbReference>
<dbReference type="EMBL" id="OU893351">
    <property type="protein sequence ID" value="CAG9789774.1"/>
    <property type="molecule type" value="Genomic_DNA"/>
</dbReference>